<organism evidence="8 9">
    <name type="scientific">Saccharomycodes ludwigii</name>
    <dbReference type="NCBI Taxonomy" id="36035"/>
    <lineage>
        <taxon>Eukaryota</taxon>
        <taxon>Fungi</taxon>
        <taxon>Dikarya</taxon>
        <taxon>Ascomycota</taxon>
        <taxon>Saccharomycotina</taxon>
        <taxon>Saccharomycetes</taxon>
        <taxon>Saccharomycodales</taxon>
        <taxon>Saccharomycodaceae</taxon>
        <taxon>Saccharomycodes</taxon>
    </lineage>
</organism>
<evidence type="ECO:0000256" key="2">
    <source>
        <dbReference type="ARBA" id="ARBA00022490"/>
    </source>
</evidence>
<dbReference type="InterPro" id="IPR051426">
    <property type="entry name" value="Peflin/Sorcin_CaBP"/>
</dbReference>
<feature type="compositionally biased region" description="Basic and acidic residues" evidence="6">
    <location>
        <begin position="25"/>
        <end position="36"/>
    </location>
</feature>
<dbReference type="AlphaFoldDB" id="A0A376B7B9"/>
<comment type="subcellular location">
    <subcellularLocation>
        <location evidence="1">Cytoplasm</location>
    </subcellularLocation>
</comment>
<dbReference type="VEuPathDB" id="FungiDB:SCODWIG_02346"/>
<dbReference type="InterPro" id="IPR002048">
    <property type="entry name" value="EF_hand_dom"/>
</dbReference>
<feature type="compositionally biased region" description="Low complexity" evidence="6">
    <location>
        <begin position="67"/>
        <end position="81"/>
    </location>
</feature>
<dbReference type="InterPro" id="IPR011992">
    <property type="entry name" value="EF-hand-dom_pair"/>
</dbReference>
<dbReference type="Pfam" id="PF13499">
    <property type="entry name" value="EF-hand_7"/>
    <property type="match status" value="1"/>
</dbReference>
<keyword evidence="4" id="KW-0677">Repeat</keyword>
<feature type="domain" description="EF-hand" evidence="7">
    <location>
        <begin position="246"/>
        <end position="281"/>
    </location>
</feature>
<keyword evidence="2" id="KW-0963">Cytoplasm</keyword>
<feature type="compositionally biased region" description="Pro residues" evidence="6">
    <location>
        <begin position="138"/>
        <end position="150"/>
    </location>
</feature>
<sequence length="354" mass="39849">MGKKIINYVGGDNLPLYSTPEQSLEESKQQEEEERRRKLKYDLYIQKQQQIRRKEILKKQMEAAAAVASSSSASSSPVSTSRINSLNSEVSNHNGMPNSPSNKPASVAPYRLSSSNINYTDSYNGSTGSVNTNNSDRPLPPPCRTRPPPDISNCSTQPHSIQKTSPDTTVAGKNNNSEAVAELATNLFHRFDVKKSGRLSVSDLQKVLQNDDSSPFGFSSVDSLVNLFGVSRFGSLNLNEFIYMYHKIKGWREIYIACDVNLSHTLTVLEFSQAIKDMGYRISVEVIENLFDQFAEYKDGTKCLKFDKFVESVVWLIRLTKVFRKYDENSNGIAIIHYKDFIDIALYLGKFLPH</sequence>
<evidence type="ECO:0000313" key="8">
    <source>
        <dbReference type="EMBL" id="SSD60585.1"/>
    </source>
</evidence>
<evidence type="ECO:0000256" key="5">
    <source>
        <dbReference type="ARBA" id="ARBA00022837"/>
    </source>
</evidence>
<dbReference type="PANTHER" id="PTHR46212:SF3">
    <property type="entry name" value="GH27120P"/>
    <property type="match status" value="1"/>
</dbReference>
<evidence type="ECO:0000256" key="3">
    <source>
        <dbReference type="ARBA" id="ARBA00022723"/>
    </source>
</evidence>
<dbReference type="SUPFAM" id="SSF47473">
    <property type="entry name" value="EF-hand"/>
    <property type="match status" value="1"/>
</dbReference>
<dbReference type="PANTHER" id="PTHR46212">
    <property type="entry name" value="PEFLIN"/>
    <property type="match status" value="1"/>
</dbReference>
<evidence type="ECO:0000256" key="6">
    <source>
        <dbReference type="SAM" id="MobiDB-lite"/>
    </source>
</evidence>
<keyword evidence="9" id="KW-1185">Reference proteome</keyword>
<protein>
    <submittedName>
        <fullName evidence="8">Related to Peflin</fullName>
    </submittedName>
</protein>
<reference evidence="9" key="1">
    <citation type="submission" date="2018-06" db="EMBL/GenBank/DDBJ databases">
        <authorList>
            <person name="Guldener U."/>
        </authorList>
    </citation>
    <scope>NUCLEOTIDE SEQUENCE [LARGE SCALE GENOMIC DNA]</scope>
    <source>
        <strain evidence="9">UTAD17</strain>
    </source>
</reference>
<name>A0A376B7B9_9ASCO</name>
<dbReference type="Proteomes" id="UP000262825">
    <property type="component" value="Unassembled WGS sequence"/>
</dbReference>
<dbReference type="PROSITE" id="PS50222">
    <property type="entry name" value="EF_HAND_2"/>
    <property type="match status" value="3"/>
</dbReference>
<feature type="compositionally biased region" description="Polar residues" evidence="6">
    <location>
        <begin position="152"/>
        <end position="172"/>
    </location>
</feature>
<gene>
    <name evidence="8" type="ORF">SCODWIG_02346</name>
</gene>
<evidence type="ECO:0000313" key="9">
    <source>
        <dbReference type="Proteomes" id="UP000262825"/>
    </source>
</evidence>
<feature type="domain" description="EF-hand" evidence="7">
    <location>
        <begin position="314"/>
        <end position="351"/>
    </location>
</feature>
<feature type="compositionally biased region" description="Polar residues" evidence="6">
    <location>
        <begin position="82"/>
        <end position="104"/>
    </location>
</feature>
<dbReference type="GO" id="GO:0005737">
    <property type="term" value="C:cytoplasm"/>
    <property type="evidence" value="ECO:0007669"/>
    <property type="project" value="UniProtKB-SubCell"/>
</dbReference>
<keyword evidence="3" id="KW-0479">Metal-binding</keyword>
<feature type="region of interest" description="Disordered" evidence="6">
    <location>
        <begin position="11"/>
        <end position="36"/>
    </location>
</feature>
<dbReference type="GO" id="GO:0005509">
    <property type="term" value="F:calcium ion binding"/>
    <property type="evidence" value="ECO:0007669"/>
    <property type="project" value="InterPro"/>
</dbReference>
<dbReference type="Gene3D" id="1.10.238.10">
    <property type="entry name" value="EF-hand"/>
    <property type="match status" value="1"/>
</dbReference>
<feature type="domain" description="EF-hand" evidence="7">
    <location>
        <begin position="179"/>
        <end position="214"/>
    </location>
</feature>
<evidence type="ECO:0000256" key="4">
    <source>
        <dbReference type="ARBA" id="ARBA00022737"/>
    </source>
</evidence>
<feature type="compositionally biased region" description="Low complexity" evidence="6">
    <location>
        <begin position="122"/>
        <end position="137"/>
    </location>
</feature>
<feature type="compositionally biased region" description="Polar residues" evidence="6">
    <location>
        <begin position="112"/>
        <end position="121"/>
    </location>
</feature>
<proteinExistence type="predicted"/>
<evidence type="ECO:0000256" key="1">
    <source>
        <dbReference type="ARBA" id="ARBA00004496"/>
    </source>
</evidence>
<feature type="region of interest" description="Disordered" evidence="6">
    <location>
        <begin position="67"/>
        <end position="172"/>
    </location>
</feature>
<dbReference type="OrthoDB" id="186625at2759"/>
<accession>A0A376B7B9</accession>
<dbReference type="EMBL" id="UFAJ01000393">
    <property type="protein sequence ID" value="SSD60585.1"/>
    <property type="molecule type" value="Genomic_DNA"/>
</dbReference>
<keyword evidence="5" id="KW-0106">Calcium</keyword>
<evidence type="ECO:0000259" key="7">
    <source>
        <dbReference type="PROSITE" id="PS50222"/>
    </source>
</evidence>